<dbReference type="Pfam" id="PF07995">
    <property type="entry name" value="GSDH"/>
    <property type="match status" value="2"/>
</dbReference>
<dbReference type="InterPro" id="IPR012938">
    <property type="entry name" value="Glc/Sorbosone_DH"/>
</dbReference>
<feature type="compositionally biased region" description="Basic and acidic residues" evidence="1">
    <location>
        <begin position="868"/>
        <end position="877"/>
    </location>
</feature>
<reference evidence="4" key="1">
    <citation type="submission" date="2021-04" db="EMBL/GenBank/DDBJ databases">
        <title>Luteolibacter sp. 32A isolated from the skin of an Anderson's salamander (Ambystoma andersonii).</title>
        <authorList>
            <person name="Spergser J."/>
            <person name="Busse H.-J."/>
        </authorList>
    </citation>
    <scope>NUCLEOTIDE SEQUENCE</scope>
    <source>
        <strain evidence="4">32A</strain>
    </source>
</reference>
<evidence type="ECO:0000259" key="3">
    <source>
        <dbReference type="Pfam" id="PF07995"/>
    </source>
</evidence>
<evidence type="ECO:0000256" key="1">
    <source>
        <dbReference type="SAM" id="MobiDB-lite"/>
    </source>
</evidence>
<dbReference type="AlphaFoldDB" id="A0A975J2D7"/>
<feature type="region of interest" description="Disordered" evidence="1">
    <location>
        <begin position="851"/>
        <end position="893"/>
    </location>
</feature>
<proteinExistence type="predicted"/>
<dbReference type="Gene3D" id="2.60.40.3440">
    <property type="match status" value="1"/>
</dbReference>
<feature type="domain" description="Glucose/Sorbosone dehydrogenase" evidence="3">
    <location>
        <begin position="358"/>
        <end position="483"/>
    </location>
</feature>
<protein>
    <submittedName>
        <fullName evidence="4">PQQ-dependent sugar dehydrogenase</fullName>
    </submittedName>
</protein>
<organism evidence="4 5">
    <name type="scientific">Luteolibacter ambystomatis</name>
    <dbReference type="NCBI Taxonomy" id="2824561"/>
    <lineage>
        <taxon>Bacteria</taxon>
        <taxon>Pseudomonadati</taxon>
        <taxon>Verrucomicrobiota</taxon>
        <taxon>Verrucomicrobiia</taxon>
        <taxon>Verrucomicrobiales</taxon>
        <taxon>Verrucomicrobiaceae</taxon>
        <taxon>Luteolibacter</taxon>
    </lineage>
</organism>
<dbReference type="Pfam" id="PF17963">
    <property type="entry name" value="Big_9"/>
    <property type="match status" value="1"/>
</dbReference>
<feature type="domain" description="Glucose/Sorbosone dehydrogenase" evidence="3">
    <location>
        <begin position="144"/>
        <end position="307"/>
    </location>
</feature>
<dbReference type="RefSeq" id="WP_211634071.1">
    <property type="nucleotide sequence ID" value="NZ_CP073100.1"/>
</dbReference>
<keyword evidence="5" id="KW-1185">Reference proteome</keyword>
<dbReference type="KEGG" id="lamb:KBB96_07745"/>
<dbReference type="Gene3D" id="2.120.10.30">
    <property type="entry name" value="TolB, C-terminal domain"/>
    <property type="match status" value="1"/>
</dbReference>
<dbReference type="Proteomes" id="UP000676169">
    <property type="component" value="Chromosome"/>
</dbReference>
<evidence type="ECO:0000313" key="4">
    <source>
        <dbReference type="EMBL" id="QUE52775.1"/>
    </source>
</evidence>
<sequence>MKVTVAALLLLAAQPVHALAVADAVTMWTSRKARISVLANDSGYKTPPVVAITKAPTKGTATVDSSGKVLYTSTNSTATSDSFEYSMRRTNNLLSKATVNVSFTSATRAAGSFNVPSSPPPLSVAVTPAFGSLAFSEPVCLASPPGETKRLFVCQKGGLLRLIPDVTSASPVANTFLNLPALLTSRGESIATGSEMGLLGLAFHPNYATNRTFFLFYSVNKGGLQYERVSRFTTQAGNPDAADTASEAILIEQRDEASNHNGGCIQFGPDGYLYISVGDEGNQNDSFQNGQKIDKDFFSAVMRIDVDKKPGNLAPHAHASIPAGTPNYSIPVDNPFVHTTEGGTWNGTFNGAAIPDLSKVRSEFWAVGFRNPWRFSFDSVTGELWLGDVGQDAWEEIDIITKGGNYGWSSREGKHAGPRPVTGATPIDPIWEYAHGSGASQGNSVTGGVVYRGTRFSAFTGAYVFADYQSGNIWTLRRDSGGNPTVTRVAGEGGLSAFGTDPSNGDILMADLNGSIQRLVATAGAGTFPQTLTETNIFSDLTDLSPSTGLYDYTVNVPFWSDYAKKRRWFYVPPPSTLTWSQDDPWTFPAGTFWVKHFDVEMQRGIPASAKRIETRLFVKTAGGAYGVSYRWNDAGTEATLAADEGVEFDLNITDGGTPKTQRWHIPSRAECMSCHNAQAGYALSFNTRQLNLTGTINGSSGNQLSLLQSNGFFSNTVPSPNLLPRHLRPDEATQSLEARVRSYLAVNCSYCHQPGSGTSASWDGRPQLTLDATGLINGTATSNGGDPQNKLIVPGSTAHSVVYNRVAVTNGFTRMPPIATSELDQTSIALLADWISNDLPSRQTYTQWRQTNFGGLPSGDPAADPDQDGRSNREEYLAGTSPTSGSGFFSPTVQRSGNNATVSFSLPANRSYQILTSPDLTTWTPWDIPGNAGIAHPGGIVSLTGPITPPQRHFFRVVLKED</sequence>
<dbReference type="EMBL" id="CP073100">
    <property type="protein sequence ID" value="QUE52775.1"/>
    <property type="molecule type" value="Genomic_DNA"/>
</dbReference>
<dbReference type="InterPro" id="IPR011042">
    <property type="entry name" value="6-blade_b-propeller_TolB-like"/>
</dbReference>
<feature type="chain" id="PRO_5037401306" evidence="2">
    <location>
        <begin position="19"/>
        <end position="963"/>
    </location>
</feature>
<dbReference type="PANTHER" id="PTHR19328:SF75">
    <property type="entry name" value="ALDOSE SUGAR DEHYDROGENASE YLII"/>
    <property type="match status" value="1"/>
</dbReference>
<dbReference type="InterPro" id="IPR011041">
    <property type="entry name" value="Quinoprot_gluc/sorb_DH_b-prop"/>
</dbReference>
<gene>
    <name evidence="4" type="ORF">KBB96_07745</name>
</gene>
<evidence type="ECO:0000256" key="2">
    <source>
        <dbReference type="SAM" id="SignalP"/>
    </source>
</evidence>
<name>A0A975J2D7_9BACT</name>
<accession>A0A975J2D7</accession>
<feature type="signal peptide" evidence="2">
    <location>
        <begin position="1"/>
        <end position="18"/>
    </location>
</feature>
<keyword evidence="2" id="KW-0732">Signal</keyword>
<dbReference type="SUPFAM" id="SSF50952">
    <property type="entry name" value="Soluble quinoprotein glucose dehydrogenase"/>
    <property type="match status" value="1"/>
</dbReference>
<evidence type="ECO:0000313" key="5">
    <source>
        <dbReference type="Proteomes" id="UP000676169"/>
    </source>
</evidence>
<dbReference type="PANTHER" id="PTHR19328">
    <property type="entry name" value="HEDGEHOG-INTERACTING PROTEIN"/>
    <property type="match status" value="1"/>
</dbReference>
<feature type="compositionally biased region" description="Low complexity" evidence="1">
    <location>
        <begin position="880"/>
        <end position="893"/>
    </location>
</feature>